<dbReference type="InterPro" id="IPR036388">
    <property type="entry name" value="WH-like_DNA-bd_sf"/>
</dbReference>
<dbReference type="CDD" id="cd00090">
    <property type="entry name" value="HTH_ARSR"/>
    <property type="match status" value="1"/>
</dbReference>
<dbReference type="Pfam" id="PF25213">
    <property type="entry name" value="HVO_A0261_N"/>
    <property type="match status" value="1"/>
</dbReference>
<reference evidence="3 4" key="1">
    <citation type="submission" date="2022-09" db="EMBL/GenBank/DDBJ databases">
        <title>Enrichment on poylsaccharides allowed isolation of novel metabolic and taxonomic groups of Haloarchaea.</title>
        <authorList>
            <person name="Sorokin D.Y."/>
            <person name="Elcheninov A.G."/>
            <person name="Khizhniak T.V."/>
            <person name="Kolganova T.V."/>
            <person name="Kublanov I.V."/>
        </authorList>
    </citation>
    <scope>NUCLEOTIDE SEQUENCE [LARGE SCALE GENOMIC DNA]</scope>
    <source>
        <strain evidence="3 4">AArc-curdl1</strain>
    </source>
</reference>
<proteinExistence type="predicted"/>
<evidence type="ECO:0000313" key="3">
    <source>
        <dbReference type="EMBL" id="MCU4750885.1"/>
    </source>
</evidence>
<dbReference type="InterPro" id="IPR036390">
    <property type="entry name" value="WH_DNA-bd_sf"/>
</dbReference>
<organism evidence="3 4">
    <name type="scientific">Natronosalvus hydrolyticus</name>
    <dbReference type="NCBI Taxonomy" id="2979988"/>
    <lineage>
        <taxon>Archaea</taxon>
        <taxon>Methanobacteriati</taxon>
        <taxon>Methanobacteriota</taxon>
        <taxon>Stenosarchaea group</taxon>
        <taxon>Halobacteria</taxon>
        <taxon>Halobacteriales</taxon>
        <taxon>Natrialbaceae</taxon>
        <taxon>Natronosalvus</taxon>
    </lineage>
</organism>
<evidence type="ECO:0000313" key="4">
    <source>
        <dbReference type="Proteomes" id="UP001321047"/>
    </source>
</evidence>
<dbReference type="InterPro" id="IPR057527">
    <property type="entry name" value="HVO_A0261-like_N"/>
</dbReference>
<name>A0AAP2Z694_9EURY</name>
<sequence>MDISTIRMREEDDVHDILSIVEKRSDVLAQLSEKPLYPRDLVEELELSRSTITRALGTLENLDLVEKQNGKYAATRFGELSVRRFQNYRTEIKTLVSTKSLVQAFPEADPPPIELIEGADIVLRSEHGAFKPPEVVEETMRENKGDTIAYFPTIINPNLPRVWYRNAVDIGNEMAIVLNEETYNRLKTEYDDELSTIAARSASSLYVGDGPAFGLICVDADDGFTVLIVIYSEGGIEGTIVNQSIELHKWVKGLFDRIRAEARCVDDELQDQLPEEAENPTRADGA</sequence>
<feature type="domain" description="Methanogenesis regulatory protein FilR1 middle" evidence="1">
    <location>
        <begin position="130"/>
        <end position="260"/>
    </location>
</feature>
<dbReference type="EMBL" id="JAOPJZ010000001">
    <property type="protein sequence ID" value="MCU4750885.1"/>
    <property type="molecule type" value="Genomic_DNA"/>
</dbReference>
<comment type="caution">
    <text evidence="3">The sequence shown here is derived from an EMBL/GenBank/DDBJ whole genome shotgun (WGS) entry which is preliminary data.</text>
</comment>
<dbReference type="Proteomes" id="UP001321047">
    <property type="component" value="Unassembled WGS sequence"/>
</dbReference>
<dbReference type="SUPFAM" id="SSF46785">
    <property type="entry name" value="Winged helix' DNA-binding domain"/>
    <property type="match status" value="1"/>
</dbReference>
<dbReference type="AlphaFoldDB" id="A0AAP2Z694"/>
<gene>
    <name evidence="3" type="ORF">OB919_02630</name>
</gene>
<dbReference type="InterPro" id="IPR011991">
    <property type="entry name" value="ArsR-like_HTH"/>
</dbReference>
<feature type="domain" description="HVO-A0261-like N-terminal" evidence="2">
    <location>
        <begin position="16"/>
        <end position="93"/>
    </location>
</feature>
<dbReference type="InterPro" id="IPR013561">
    <property type="entry name" value="FilR1_middle_dom"/>
</dbReference>
<keyword evidence="4" id="KW-1185">Reference proteome</keyword>
<evidence type="ECO:0000259" key="1">
    <source>
        <dbReference type="Pfam" id="PF08350"/>
    </source>
</evidence>
<accession>A0AAP2Z694</accession>
<dbReference type="RefSeq" id="WP_342806093.1">
    <property type="nucleotide sequence ID" value="NZ_JAOPJZ010000001.1"/>
</dbReference>
<protein>
    <submittedName>
        <fullName evidence="3">ArsR family transcriptional regulator</fullName>
    </submittedName>
</protein>
<dbReference type="Pfam" id="PF08350">
    <property type="entry name" value="FilR1_middle"/>
    <property type="match status" value="1"/>
</dbReference>
<dbReference type="Gene3D" id="1.10.10.10">
    <property type="entry name" value="Winged helix-like DNA-binding domain superfamily/Winged helix DNA-binding domain"/>
    <property type="match status" value="1"/>
</dbReference>
<evidence type="ECO:0000259" key="2">
    <source>
        <dbReference type="Pfam" id="PF25213"/>
    </source>
</evidence>